<sequence>MYITSKFCTKPPGLLPPTMAHREPRLRPMRTVLAPILSKGALATNFPCHHSRHRPYQRSNKRRFSPLSWDDFDEEYFYIRRNIDETDARDEAARSDLQHIAIRDGQDLWAEYEAGNIGLSGLKALAPGDPLPSTPSPDTEPEVPSPPILGHSAPSVLTETSGGAKAIATAFGGANAWPGIIIQAKSVNAVCSRFAGNGYNPRETNPVTRLCRTDRETIMLGTPAPQAP</sequence>
<evidence type="ECO:0000313" key="3">
    <source>
        <dbReference type="Proteomes" id="UP000059188"/>
    </source>
</evidence>
<feature type="region of interest" description="Disordered" evidence="1">
    <location>
        <begin position="126"/>
        <end position="145"/>
    </location>
</feature>
<dbReference type="Proteomes" id="UP000059188">
    <property type="component" value="Unassembled WGS sequence"/>
</dbReference>
<keyword evidence="3" id="KW-1185">Reference proteome</keyword>
<evidence type="ECO:0000256" key="1">
    <source>
        <dbReference type="SAM" id="MobiDB-lite"/>
    </source>
</evidence>
<protein>
    <submittedName>
        <fullName evidence="2">Uncharacterized protein</fullName>
    </submittedName>
</protein>
<proteinExistence type="predicted"/>
<reference evidence="2 3" key="1">
    <citation type="submission" date="2014-11" db="EMBL/GenBank/DDBJ databases">
        <authorList>
            <person name="Wibberg Daniel"/>
        </authorList>
    </citation>
    <scope>NUCLEOTIDE SEQUENCE [LARGE SCALE GENOMIC DNA]</scope>
    <source>
        <strain evidence="2">Rhizoctonia solani AG1-IB 7/3/14</strain>
    </source>
</reference>
<dbReference type="EMBL" id="LN679179">
    <property type="protein sequence ID" value="CEL63389.1"/>
    <property type="molecule type" value="Genomic_DNA"/>
</dbReference>
<accession>A0A0B7G2Q0</accession>
<dbReference type="AlphaFoldDB" id="A0A0B7G2Q0"/>
<gene>
    <name evidence="2" type="ORF">RSOLAG1IB_10725</name>
</gene>
<name>A0A0B7G2Q0_THACB</name>
<evidence type="ECO:0000313" key="2">
    <source>
        <dbReference type="EMBL" id="CEL63389.1"/>
    </source>
</evidence>
<organism evidence="2 3">
    <name type="scientific">Thanatephorus cucumeris (strain AG1-IB / isolate 7/3/14)</name>
    <name type="common">Lettuce bottom rot fungus</name>
    <name type="synonym">Rhizoctonia solani</name>
    <dbReference type="NCBI Taxonomy" id="1108050"/>
    <lineage>
        <taxon>Eukaryota</taxon>
        <taxon>Fungi</taxon>
        <taxon>Dikarya</taxon>
        <taxon>Basidiomycota</taxon>
        <taxon>Agaricomycotina</taxon>
        <taxon>Agaricomycetes</taxon>
        <taxon>Cantharellales</taxon>
        <taxon>Ceratobasidiaceae</taxon>
        <taxon>Rhizoctonia</taxon>
        <taxon>Rhizoctonia solani AG-1</taxon>
    </lineage>
</organism>